<accession>A1ZVQ3</accession>
<dbReference type="EMBL" id="AAWS01000046">
    <property type="protein sequence ID" value="EAY25596.1"/>
    <property type="molecule type" value="Genomic_DNA"/>
</dbReference>
<protein>
    <recommendedName>
        <fullName evidence="3">Helix-turn-helix type 11 domain-containing protein</fullName>
    </recommendedName>
</protein>
<dbReference type="eggNOG" id="COG2378">
    <property type="taxonomic scope" value="Bacteria"/>
</dbReference>
<gene>
    <name evidence="1" type="ORF">M23134_00694</name>
</gene>
<sequence length="180" mass="21039">MTTTPKARAQRIRKIHEQLKLFTDGTVPKKKLIEICNSSERTLKADLKYMREEYDAPVKFNWKTKGYYYTEGDFELLAQTIALSAEELNALKMTASALEQFQGLDIFKDVRGIFQKLDNAMKYKILQTSAEPYVVFEYAPSFDGSHLISFFYQAIEDRRTVAFNHKKFTHTQIKEYVIRP</sequence>
<dbReference type="AlphaFoldDB" id="A1ZVQ3"/>
<evidence type="ECO:0008006" key="3">
    <source>
        <dbReference type="Google" id="ProtNLM"/>
    </source>
</evidence>
<comment type="caution">
    <text evidence="1">The sequence shown here is derived from an EMBL/GenBank/DDBJ whole genome shotgun (WGS) entry which is preliminary data.</text>
</comment>
<dbReference type="RefSeq" id="WP_002702615.1">
    <property type="nucleotide sequence ID" value="NZ_AAWS01000046.1"/>
</dbReference>
<organism evidence="1 2">
    <name type="scientific">Microscilla marina ATCC 23134</name>
    <dbReference type="NCBI Taxonomy" id="313606"/>
    <lineage>
        <taxon>Bacteria</taxon>
        <taxon>Pseudomonadati</taxon>
        <taxon>Bacteroidota</taxon>
        <taxon>Cytophagia</taxon>
        <taxon>Cytophagales</taxon>
        <taxon>Microscillaceae</taxon>
        <taxon>Microscilla</taxon>
    </lineage>
</organism>
<proteinExistence type="predicted"/>
<reference evidence="1 2" key="1">
    <citation type="submission" date="2007-01" db="EMBL/GenBank/DDBJ databases">
        <authorList>
            <person name="Haygood M."/>
            <person name="Podell S."/>
            <person name="Anderson C."/>
            <person name="Hopkinson B."/>
            <person name="Roe K."/>
            <person name="Barbeau K."/>
            <person name="Gaasterland T."/>
            <person name="Ferriera S."/>
            <person name="Johnson J."/>
            <person name="Kravitz S."/>
            <person name="Beeson K."/>
            <person name="Sutton G."/>
            <person name="Rogers Y.-H."/>
            <person name="Friedman R."/>
            <person name="Frazier M."/>
            <person name="Venter J.C."/>
        </authorList>
    </citation>
    <scope>NUCLEOTIDE SEQUENCE [LARGE SCALE GENOMIC DNA]</scope>
    <source>
        <strain evidence="1 2">ATCC 23134</strain>
    </source>
</reference>
<dbReference type="Proteomes" id="UP000004095">
    <property type="component" value="Unassembled WGS sequence"/>
</dbReference>
<dbReference type="OrthoDB" id="369264at2"/>
<evidence type="ECO:0000313" key="1">
    <source>
        <dbReference type="EMBL" id="EAY25596.1"/>
    </source>
</evidence>
<keyword evidence="2" id="KW-1185">Reference proteome</keyword>
<evidence type="ECO:0000313" key="2">
    <source>
        <dbReference type="Proteomes" id="UP000004095"/>
    </source>
</evidence>
<name>A1ZVQ3_MICM2</name>